<feature type="binding site" evidence="4">
    <location>
        <begin position="241"/>
        <end position="243"/>
    </location>
    <ligand>
        <name>acetyl-CoA</name>
        <dbReference type="ChEBI" id="CHEBI:57288"/>
        <label>2</label>
    </ligand>
</feature>
<evidence type="ECO:0000256" key="1">
    <source>
        <dbReference type="ARBA" id="ARBA00022679"/>
    </source>
</evidence>
<name>A0A543HYD6_9MICO</name>
<comment type="caution">
    <text evidence="4">Lacks conserved residue(s) required for the propagation of feature annotation.</text>
</comment>
<dbReference type="CDD" id="cd04301">
    <property type="entry name" value="NAT_SF"/>
    <property type="match status" value="2"/>
</dbReference>
<dbReference type="InterPro" id="IPR050680">
    <property type="entry name" value="YpeA/RimI_acetyltransf"/>
</dbReference>
<feature type="binding site" evidence="4">
    <location>
        <position position="275"/>
    </location>
    <ligand>
        <name>1D-myo-inositol 2-(L-cysteinylamino)-2-deoxy-alpha-D-glucopyranoside</name>
        <dbReference type="ChEBI" id="CHEBI:58887"/>
    </ligand>
</feature>
<sequence>MTAPAHVPFYLTPADPGGELAGPVAALISRVTAGDGIPPFSDQGLVEWRTGRRSLTVALGSASADLLGAALRGEDELELTVDPAHRRRGVGTALLADALAQRRGSLLCWAHGNSPASAALAGRHGFVPVRTLLRLSAPVPRTIGATPTSTDYTVRPFQPGMDDDAWVELNARVFSNHPEQGKLTRQDLAERQAESWFNPEDFLVLTGPDHRLVGYNWLKITERHGESAPPAGGRSGEVYAIGVAPEAAGHGLGRLLLQRGFDRLRERSIPSVSLYVEGDNTPALALYHSSGFETEATSVQYRREAHPEQP</sequence>
<comment type="caution">
    <text evidence="6">The sequence shown here is derived from an EMBL/GenBank/DDBJ whole genome shotgun (WGS) entry which is preliminary data.</text>
</comment>
<dbReference type="Pfam" id="PF00583">
    <property type="entry name" value="Acetyltransf_1"/>
    <property type="match status" value="1"/>
</dbReference>
<dbReference type="Gene3D" id="3.40.630.30">
    <property type="match status" value="1"/>
</dbReference>
<dbReference type="EC" id="2.3.1.189" evidence="4"/>
<evidence type="ECO:0000313" key="6">
    <source>
        <dbReference type="EMBL" id="TQM63367.1"/>
    </source>
</evidence>
<dbReference type="PANTHER" id="PTHR43420:SF12">
    <property type="entry name" value="N-ACETYLTRANSFERASE DOMAIN-CONTAINING PROTEIN"/>
    <property type="match status" value="1"/>
</dbReference>
<dbReference type="EMBL" id="VFPN01000002">
    <property type="protein sequence ID" value="TQM63367.1"/>
    <property type="molecule type" value="Genomic_DNA"/>
</dbReference>
<dbReference type="HAMAP" id="MF_01698">
    <property type="entry name" value="MshD"/>
    <property type="match status" value="1"/>
</dbReference>
<dbReference type="Proteomes" id="UP000318331">
    <property type="component" value="Unassembled WGS sequence"/>
</dbReference>
<comment type="function">
    <text evidence="4">Catalyzes the transfer of acetyl from acetyl-CoA to desacetylmycothiol (Cys-GlcN-Ins) to form mycothiol.</text>
</comment>
<proteinExistence type="inferred from homology"/>
<dbReference type="SUPFAM" id="SSF55729">
    <property type="entry name" value="Acyl-CoA N-acyltransferases (Nat)"/>
    <property type="match status" value="1"/>
</dbReference>
<feature type="binding site" evidence="4">
    <location>
        <begin position="87"/>
        <end position="92"/>
    </location>
    <ligand>
        <name>acetyl-CoA</name>
        <dbReference type="ChEBI" id="CHEBI:57288"/>
        <label>1</label>
    </ligand>
</feature>
<feature type="binding site" evidence="4">
    <location>
        <begin position="79"/>
        <end position="81"/>
    </location>
    <ligand>
        <name>acetyl-CoA</name>
        <dbReference type="ChEBI" id="CHEBI:57288"/>
        <label>1</label>
    </ligand>
</feature>
<evidence type="ECO:0000313" key="7">
    <source>
        <dbReference type="Proteomes" id="UP000318331"/>
    </source>
</evidence>
<dbReference type="AlphaFoldDB" id="A0A543HYD6"/>
<feature type="binding site" evidence="4">
    <location>
        <position position="179"/>
    </location>
    <ligand>
        <name>1D-myo-inositol 2-(L-cysteinylamino)-2-deoxy-alpha-D-glucopyranoside</name>
        <dbReference type="ChEBI" id="CHEBI:58887"/>
    </ligand>
</feature>
<organism evidence="6 7">
    <name type="scientific">Klugiella xanthotipulae</name>
    <dbReference type="NCBI Taxonomy" id="244735"/>
    <lineage>
        <taxon>Bacteria</taxon>
        <taxon>Bacillati</taxon>
        <taxon>Actinomycetota</taxon>
        <taxon>Actinomycetes</taxon>
        <taxon>Micrococcales</taxon>
        <taxon>Microbacteriaceae</taxon>
        <taxon>Klugiella</taxon>
    </lineage>
</organism>
<feature type="binding site" evidence="4">
    <location>
        <position position="237"/>
    </location>
    <ligand>
        <name>1D-myo-inositol 2-(L-cysteinylamino)-2-deoxy-alpha-D-glucopyranoside</name>
        <dbReference type="ChEBI" id="CHEBI:58887"/>
    </ligand>
</feature>
<evidence type="ECO:0000259" key="5">
    <source>
        <dbReference type="PROSITE" id="PS51186"/>
    </source>
</evidence>
<comment type="subunit">
    <text evidence="4">Monomer.</text>
</comment>
<dbReference type="NCBIfam" id="TIGR03448">
    <property type="entry name" value="mycothiol_MshD"/>
    <property type="match status" value="1"/>
</dbReference>
<dbReference type="PANTHER" id="PTHR43420">
    <property type="entry name" value="ACETYLTRANSFERASE"/>
    <property type="match status" value="1"/>
</dbReference>
<dbReference type="GO" id="GO:0035447">
    <property type="term" value="F:mycothiol synthase activity"/>
    <property type="evidence" value="ECO:0007669"/>
    <property type="project" value="UniProtKB-UniRule"/>
</dbReference>
<keyword evidence="3 4" id="KW-0012">Acyltransferase</keyword>
<dbReference type="InterPro" id="IPR000182">
    <property type="entry name" value="GNAT_dom"/>
</dbReference>
<keyword evidence="7" id="KW-1185">Reference proteome</keyword>
<accession>A0A543HYD6</accession>
<feature type="binding site" evidence="4">
    <location>
        <position position="42"/>
    </location>
    <ligand>
        <name>1D-myo-inositol 2-(L-cysteinylamino)-2-deoxy-alpha-D-glucopyranoside</name>
        <dbReference type="ChEBI" id="CHEBI:58887"/>
    </ligand>
</feature>
<keyword evidence="2 4" id="KW-0677">Repeat</keyword>
<evidence type="ECO:0000256" key="2">
    <source>
        <dbReference type="ARBA" id="ARBA00022737"/>
    </source>
</evidence>
<evidence type="ECO:0000256" key="4">
    <source>
        <dbReference type="HAMAP-Rule" id="MF_01698"/>
    </source>
</evidence>
<dbReference type="PIRSF" id="PIRSF021524">
    <property type="entry name" value="MSH_acetyltransferase"/>
    <property type="match status" value="1"/>
</dbReference>
<comment type="similarity">
    <text evidence="4">Belongs to the acetyltransferase family. MshD subfamily.</text>
</comment>
<comment type="catalytic activity">
    <reaction evidence="4">
        <text>1D-myo-inositol 2-(L-cysteinylamino)-2-deoxy-alpha-D-glucopyranoside + acetyl-CoA = mycothiol + CoA + H(+)</text>
        <dbReference type="Rhea" id="RHEA:26172"/>
        <dbReference type="ChEBI" id="CHEBI:15378"/>
        <dbReference type="ChEBI" id="CHEBI:16768"/>
        <dbReference type="ChEBI" id="CHEBI:57287"/>
        <dbReference type="ChEBI" id="CHEBI:57288"/>
        <dbReference type="ChEBI" id="CHEBI:58887"/>
        <dbReference type="EC" id="2.3.1.189"/>
    </reaction>
</comment>
<keyword evidence="1 4" id="KW-0808">Transferase</keyword>
<dbReference type="Pfam" id="PF13508">
    <property type="entry name" value="Acetyltransf_7"/>
    <property type="match status" value="1"/>
</dbReference>
<dbReference type="PROSITE" id="PS51186">
    <property type="entry name" value="GNAT"/>
    <property type="match status" value="1"/>
</dbReference>
<gene>
    <name evidence="4" type="primary">mshD</name>
    <name evidence="6" type="ORF">FB466_1628</name>
</gene>
<dbReference type="InterPro" id="IPR017813">
    <property type="entry name" value="Mycothiol_AcTrfase"/>
</dbReference>
<dbReference type="RefSeq" id="WP_170206069.1">
    <property type="nucleotide sequence ID" value="NZ_BAAAYS010000025.1"/>
</dbReference>
<protein>
    <recommendedName>
        <fullName evidence="4">Mycothiol acetyltransferase</fullName>
        <shortName evidence="4">MSH acetyltransferase</shortName>
        <ecNumber evidence="4">2.3.1.189</ecNumber>
    </recommendedName>
    <alternativeName>
        <fullName evidence="4">Mycothiol synthase</fullName>
    </alternativeName>
</protein>
<dbReference type="GO" id="GO:0010125">
    <property type="term" value="P:mycothiol biosynthetic process"/>
    <property type="evidence" value="ECO:0007669"/>
    <property type="project" value="UniProtKB-UniRule"/>
</dbReference>
<evidence type="ECO:0000256" key="3">
    <source>
        <dbReference type="ARBA" id="ARBA00023315"/>
    </source>
</evidence>
<feature type="domain" description="N-acetyltransferase" evidence="5">
    <location>
        <begin position="152"/>
        <end position="310"/>
    </location>
</feature>
<feature type="binding site" evidence="4">
    <location>
        <position position="219"/>
    </location>
    <ligand>
        <name>1D-myo-inositol 2-(L-cysteinylamino)-2-deoxy-alpha-D-glucopyranoside</name>
        <dbReference type="ChEBI" id="CHEBI:58887"/>
    </ligand>
</feature>
<feature type="binding site" evidence="4">
    <location>
        <begin position="248"/>
        <end position="254"/>
    </location>
    <ligand>
        <name>acetyl-CoA</name>
        <dbReference type="ChEBI" id="CHEBI:57288"/>
        <label>2</label>
    </ligand>
</feature>
<reference evidence="6 7" key="1">
    <citation type="submission" date="2019-06" db="EMBL/GenBank/DDBJ databases">
        <title>Sequencing the genomes of 1000 actinobacteria strains.</title>
        <authorList>
            <person name="Klenk H.-P."/>
        </authorList>
    </citation>
    <scope>NUCLEOTIDE SEQUENCE [LARGE SCALE GENOMIC DNA]</scope>
    <source>
        <strain evidence="6 7">DSM 18031</strain>
    </source>
</reference>
<dbReference type="InterPro" id="IPR016181">
    <property type="entry name" value="Acyl_CoA_acyltransferase"/>
</dbReference>